<keyword evidence="5 6" id="KW-0472">Membrane</keyword>
<evidence type="ECO:0000313" key="7">
    <source>
        <dbReference type="EMBL" id="AZI44197.1"/>
    </source>
</evidence>
<dbReference type="PANTHER" id="PTHR48085:SF5">
    <property type="entry name" value="CADMIUM_ZINC-TRANSPORTING ATPASE HMA4-RELATED"/>
    <property type="match status" value="1"/>
</dbReference>
<dbReference type="InterPro" id="IPR051014">
    <property type="entry name" value="Cation_Transport_ATPase_IB"/>
</dbReference>
<dbReference type="GO" id="GO:0016887">
    <property type="term" value="F:ATP hydrolysis activity"/>
    <property type="evidence" value="ECO:0007669"/>
    <property type="project" value="InterPro"/>
</dbReference>
<comment type="similarity">
    <text evidence="2">Belongs to the cation transport ATPase (P-type) (TC 3.A.3) family. Type IB subfamily.</text>
</comment>
<organism evidence="7 8">
    <name type="scientific">Deinococcus psychrotolerans</name>
    <dbReference type="NCBI Taxonomy" id="2489213"/>
    <lineage>
        <taxon>Bacteria</taxon>
        <taxon>Thermotogati</taxon>
        <taxon>Deinococcota</taxon>
        <taxon>Deinococci</taxon>
        <taxon>Deinococcales</taxon>
        <taxon>Deinococcaceae</taxon>
        <taxon>Deinococcus</taxon>
    </lineage>
</organism>
<dbReference type="InterPro" id="IPR036412">
    <property type="entry name" value="HAD-like_sf"/>
</dbReference>
<dbReference type="InterPro" id="IPR023299">
    <property type="entry name" value="ATPase_P-typ_cyto_dom_N"/>
</dbReference>
<keyword evidence="8" id="KW-1185">Reference proteome</keyword>
<dbReference type="AlphaFoldDB" id="A0A3G8YIU5"/>
<dbReference type="KEGG" id="dph:EHF33_14950"/>
<dbReference type="GO" id="GO:0016020">
    <property type="term" value="C:membrane"/>
    <property type="evidence" value="ECO:0007669"/>
    <property type="project" value="UniProtKB-SubCell"/>
</dbReference>
<keyword evidence="7" id="KW-0378">Hydrolase</keyword>
<dbReference type="Gene3D" id="3.40.50.1000">
    <property type="entry name" value="HAD superfamily/HAD-like"/>
    <property type="match status" value="1"/>
</dbReference>
<evidence type="ECO:0000256" key="6">
    <source>
        <dbReference type="SAM" id="Phobius"/>
    </source>
</evidence>
<evidence type="ECO:0000256" key="1">
    <source>
        <dbReference type="ARBA" id="ARBA00004370"/>
    </source>
</evidence>
<sequence length="193" mass="19910">MASYVALDGHYAGAVTFSDQLRPGVPGLMNRLRQLGVKRTVMLTGDRAEHASGVSQQAGLDSFEAGLLPEGKVEAIRALKAQFASVVMVGDGINDAPALATATVGVAMGAHGTGISAEAADIVLLVDDITRVADAVEVGQRMLRIARQSIFVGLGLSFGLMGFAAFGLIPPVIGALAQEAVDVMVILNALRAR</sequence>
<evidence type="ECO:0000256" key="4">
    <source>
        <dbReference type="ARBA" id="ARBA00022989"/>
    </source>
</evidence>
<dbReference type="GO" id="GO:0015086">
    <property type="term" value="F:cadmium ion transmembrane transporter activity"/>
    <property type="evidence" value="ECO:0007669"/>
    <property type="project" value="TreeGrafter"/>
</dbReference>
<feature type="transmembrane region" description="Helical" evidence="6">
    <location>
        <begin position="150"/>
        <end position="169"/>
    </location>
</feature>
<dbReference type="InterPro" id="IPR001757">
    <property type="entry name" value="P_typ_ATPase"/>
</dbReference>
<dbReference type="OrthoDB" id="9760364at2"/>
<accession>A0A3G8YIU5</accession>
<gene>
    <name evidence="7" type="ORF">EHF33_14950</name>
</gene>
<evidence type="ECO:0000256" key="3">
    <source>
        <dbReference type="ARBA" id="ARBA00022692"/>
    </source>
</evidence>
<dbReference type="Gene3D" id="3.40.1110.10">
    <property type="entry name" value="Calcium-transporting ATPase, cytoplasmic domain N"/>
    <property type="match status" value="1"/>
</dbReference>
<reference evidence="7 8" key="1">
    <citation type="submission" date="2018-11" db="EMBL/GenBank/DDBJ databases">
        <title>Deinococcus shelandsis sp. nov., isolated from South Shetland Islands soil of Antarctica.</title>
        <authorList>
            <person name="Tian J."/>
        </authorList>
    </citation>
    <scope>NUCLEOTIDE SEQUENCE [LARGE SCALE GENOMIC DNA]</scope>
    <source>
        <strain evidence="7 8">S14-83T</strain>
    </source>
</reference>
<dbReference type="NCBIfam" id="TIGR01494">
    <property type="entry name" value="ATPase_P-type"/>
    <property type="match status" value="1"/>
</dbReference>
<dbReference type="PRINTS" id="PR00119">
    <property type="entry name" value="CATATPASE"/>
</dbReference>
<keyword evidence="4 6" id="KW-1133">Transmembrane helix</keyword>
<dbReference type="PANTHER" id="PTHR48085">
    <property type="entry name" value="CADMIUM/ZINC-TRANSPORTING ATPASE HMA2-RELATED"/>
    <property type="match status" value="1"/>
</dbReference>
<dbReference type="SUPFAM" id="SSF56784">
    <property type="entry name" value="HAD-like"/>
    <property type="match status" value="1"/>
</dbReference>
<dbReference type="EMBL" id="CP034184">
    <property type="protein sequence ID" value="AZI44197.1"/>
    <property type="molecule type" value="Genomic_DNA"/>
</dbReference>
<dbReference type="InterPro" id="IPR023214">
    <property type="entry name" value="HAD_sf"/>
</dbReference>
<name>A0A3G8YIU5_9DEIO</name>
<proteinExistence type="inferred from homology"/>
<protein>
    <submittedName>
        <fullName evidence="7">HAD family hydrolase</fullName>
    </submittedName>
</protein>
<evidence type="ECO:0000256" key="2">
    <source>
        <dbReference type="ARBA" id="ARBA00006024"/>
    </source>
</evidence>
<comment type="subcellular location">
    <subcellularLocation>
        <location evidence="1">Membrane</location>
    </subcellularLocation>
</comment>
<evidence type="ECO:0000313" key="8">
    <source>
        <dbReference type="Proteomes" id="UP000276417"/>
    </source>
</evidence>
<evidence type="ECO:0000256" key="5">
    <source>
        <dbReference type="ARBA" id="ARBA00023136"/>
    </source>
</evidence>
<dbReference type="GO" id="GO:0005524">
    <property type="term" value="F:ATP binding"/>
    <property type="evidence" value="ECO:0007669"/>
    <property type="project" value="InterPro"/>
</dbReference>
<dbReference type="Proteomes" id="UP000276417">
    <property type="component" value="Chromosome 2"/>
</dbReference>
<dbReference type="Pfam" id="PF00702">
    <property type="entry name" value="Hydrolase"/>
    <property type="match status" value="1"/>
</dbReference>
<dbReference type="PRINTS" id="PR00120">
    <property type="entry name" value="HATPASE"/>
</dbReference>
<keyword evidence="3 6" id="KW-0812">Transmembrane</keyword>